<dbReference type="AlphaFoldDB" id="A0AAV5X4P7"/>
<keyword evidence="2" id="KW-0812">Transmembrane</keyword>
<gene>
    <name evidence="3" type="ORF">PFISCL1PPCAC_1028</name>
    <name evidence="4" type="ORF">PFISCL1PPCAC_28536</name>
</gene>
<accession>A0AAV5X4P7</accession>
<organism evidence="4 5">
    <name type="scientific">Pristionchus fissidentatus</name>
    <dbReference type="NCBI Taxonomy" id="1538716"/>
    <lineage>
        <taxon>Eukaryota</taxon>
        <taxon>Metazoa</taxon>
        <taxon>Ecdysozoa</taxon>
        <taxon>Nematoda</taxon>
        <taxon>Chromadorea</taxon>
        <taxon>Rhabditida</taxon>
        <taxon>Rhabditina</taxon>
        <taxon>Diplogasteromorpha</taxon>
        <taxon>Diplogasteroidea</taxon>
        <taxon>Neodiplogasteridae</taxon>
        <taxon>Pristionchus</taxon>
    </lineage>
</organism>
<keyword evidence="2" id="KW-1133">Transmembrane helix</keyword>
<feature type="transmembrane region" description="Helical" evidence="2">
    <location>
        <begin position="194"/>
        <end position="214"/>
    </location>
</feature>
<dbReference type="EMBL" id="BTSY01000001">
    <property type="protein sequence ID" value="GMT09731.1"/>
    <property type="molecule type" value="Genomic_DNA"/>
</dbReference>
<feature type="transmembrane region" description="Helical" evidence="2">
    <location>
        <begin position="407"/>
        <end position="426"/>
    </location>
</feature>
<evidence type="ECO:0000313" key="3">
    <source>
        <dbReference type="EMBL" id="GMT09731.1"/>
    </source>
</evidence>
<feature type="non-terminal residue" evidence="4">
    <location>
        <position position="1"/>
    </location>
</feature>
<evidence type="ECO:0000256" key="1">
    <source>
        <dbReference type="SAM" id="MobiDB-lite"/>
    </source>
</evidence>
<protein>
    <recommendedName>
        <fullName evidence="6">Ion channel</fullName>
    </recommendedName>
</protein>
<reference evidence="4" key="1">
    <citation type="submission" date="2023-10" db="EMBL/GenBank/DDBJ databases">
        <title>Genome assembly of Pristionchus species.</title>
        <authorList>
            <person name="Yoshida K."/>
            <person name="Sommer R.J."/>
        </authorList>
    </citation>
    <scope>NUCLEOTIDE SEQUENCE</scope>
    <source>
        <strain evidence="4">RS5133</strain>
    </source>
</reference>
<dbReference type="EMBL" id="BTSY01000077">
    <property type="protein sequence ID" value="GMT37239.1"/>
    <property type="molecule type" value="Genomic_DNA"/>
</dbReference>
<keyword evidence="5" id="KW-1185">Reference proteome</keyword>
<keyword evidence="2" id="KW-0472">Membrane</keyword>
<proteinExistence type="predicted"/>
<dbReference type="Proteomes" id="UP001432322">
    <property type="component" value="Unassembled WGS sequence"/>
</dbReference>
<feature type="region of interest" description="Disordered" evidence="1">
    <location>
        <begin position="450"/>
        <end position="469"/>
    </location>
</feature>
<evidence type="ECO:0000256" key="2">
    <source>
        <dbReference type="SAM" id="Phobius"/>
    </source>
</evidence>
<feature type="transmembrane region" description="Helical" evidence="2">
    <location>
        <begin position="147"/>
        <end position="168"/>
    </location>
</feature>
<evidence type="ECO:0000313" key="5">
    <source>
        <dbReference type="Proteomes" id="UP001432322"/>
    </source>
</evidence>
<name>A0AAV5X4P7_9BILA</name>
<comment type="caution">
    <text evidence="4">The sequence shown here is derived from an EMBL/GenBank/DDBJ whole genome shotgun (WGS) entry which is preliminary data.</text>
</comment>
<evidence type="ECO:0000313" key="4">
    <source>
        <dbReference type="EMBL" id="GMT37239.1"/>
    </source>
</evidence>
<sequence>ERTLVVGFSHFAPGFLRQGITKKKGIFPDLWQTVADQLGFENLEMRYFPIQRKISFFFDRRVHWARKWIVYFRRFCSILILSCLFSESADGVIYEGELERGVFAVGDFVSMEPGFPSNYSYSTPAVTTKTAFYEATRLAEGADPLSFIVFNLWTLALLAGSFGAIVLLDSLHGRYKKFDPPRGRIKIIHNVCHTAMKIIFLWGFFATLIVYNAFYGGNTLTQFKDRQTKFPALKHELRAHERILCLFKGGVYFDDDELINLTGGSKGTTYKEESCFEDLCSDRSTIALLNENVYAQFISTPIADACSLTAIAMPRGETTGFGWLDSAIQDGSNYHIIMGKDRRKEMEMIDKIIMTIYRNELMESIHLRRSLTMTEIIRMERGKPAPASAVAPFRPLSIILLSIPGELLGVGVFLSLLLLTVEIIHWRRVQRLLKKETPVMVDSVRSVEEQSSPYPLEEATQEGVEISDV</sequence>
<evidence type="ECO:0008006" key="6">
    <source>
        <dbReference type="Google" id="ProtNLM"/>
    </source>
</evidence>